<dbReference type="GO" id="GO:0005737">
    <property type="term" value="C:cytoplasm"/>
    <property type="evidence" value="ECO:0007669"/>
    <property type="project" value="UniProtKB-SubCell"/>
</dbReference>
<feature type="region of interest" description="Disordered" evidence="5">
    <location>
        <begin position="472"/>
        <end position="495"/>
    </location>
</feature>
<dbReference type="OrthoDB" id="676979at2759"/>
<dbReference type="PANTHER" id="PTHR15454">
    <property type="entry name" value="NISCHARIN RELATED"/>
    <property type="match status" value="1"/>
</dbReference>
<keyword evidence="7" id="KW-1185">Reference proteome</keyword>
<sequence length="808" mass="88347">MDSEPGDEYIRRLATFVRDNEKSIAEGGFPRRRRANRPADSSSSLFHPLGWFSTDPSAPQPPKPVILSVDTHRLFYVLMRMEAQGFDVGTLDVQVDNPSRPMSYIDLFADTDKSDTISLASFRSSLSAVSGLSLGGGWWGRPEPPSVDSELRYLFSSFTKIPALCMNAPGRKAIAELLNESPNQNALPLDAFRNLQSLECVDIDPRTLLGWDRLSEGLRSLKIKKSGLEDIADIFIGAVIDDQARREGSTSRKRRRRIPHGQVLSRDTFFSTRLPNSVPEASDAEESGENDDEPVPSPPPPNELYSNKWAFLKHLSLPDNSLTFFPADVLPYLTSLVHLDLSSNLLVSVPPGIGLLHNLISLNLSDNMIDSVLGIYLNLGQVLSLNMSHNRLESICGLERLAALERVDLRGNLIEESAEIGRLAVLPNISDVWIEGNPVVEVEENYRVACFDYFWKEEKTIRLDGTLPGFYERRNLTVPPPEKMSSSRPTSTAAYSPPVVAVGHLHLHQSPAQASIDKYPTPPSSNASPSLGPIGAVGVGAKPRRKKVRRVVDLDTGERDREQSDGGSSTGATHSRDLSTASAAGSQLRPKAKKPFKDKQPKERGSPLSAPEQEPELEQPVVRKWGQIGTLDVDVYQKVPGSPEFAVVVDEPTPIDRISSTSTVVPAPSPQKAAAPTQARRTRHSHGRYQTEFIPASSTSEERDIPSSTSPRTPPSLRRNSGSVSGSATLSPRSGARRARVSASVYEPPPGASRGYGGGDALVDGNGNGEDIRDNGEAYRRRIEAMKREMGDGWLKVFSQSQLKSPSP</sequence>
<keyword evidence="4" id="KW-0677">Repeat</keyword>
<organism evidence="6 7">
    <name type="scientific">Asterophora parasitica</name>
    <dbReference type="NCBI Taxonomy" id="117018"/>
    <lineage>
        <taxon>Eukaryota</taxon>
        <taxon>Fungi</taxon>
        <taxon>Dikarya</taxon>
        <taxon>Basidiomycota</taxon>
        <taxon>Agaricomycotina</taxon>
        <taxon>Agaricomycetes</taxon>
        <taxon>Agaricomycetidae</taxon>
        <taxon>Agaricales</taxon>
        <taxon>Tricholomatineae</taxon>
        <taxon>Lyophyllaceae</taxon>
        <taxon>Asterophora</taxon>
    </lineage>
</organism>
<protein>
    <recommendedName>
        <fullName evidence="8">Leucine rich repeat domain-containing protein</fullName>
    </recommendedName>
</protein>
<dbReference type="PANTHER" id="PTHR15454:SF69">
    <property type="entry name" value="SERINE_THREONINE-PROTEIN KINASE 11-INTERACTING PROTEIN"/>
    <property type="match status" value="1"/>
</dbReference>
<dbReference type="Gene3D" id="3.80.10.10">
    <property type="entry name" value="Ribonuclease Inhibitor"/>
    <property type="match status" value="2"/>
</dbReference>
<feature type="compositionally biased region" description="Polar residues" evidence="5">
    <location>
        <begin position="565"/>
        <end position="585"/>
    </location>
</feature>
<gene>
    <name evidence="6" type="ORF">DXG03_006699</name>
</gene>
<feature type="region of interest" description="Disordered" evidence="5">
    <location>
        <begin position="511"/>
        <end position="624"/>
    </location>
</feature>
<evidence type="ECO:0000313" key="7">
    <source>
        <dbReference type="Proteomes" id="UP000775547"/>
    </source>
</evidence>
<evidence type="ECO:0000256" key="4">
    <source>
        <dbReference type="ARBA" id="ARBA00022737"/>
    </source>
</evidence>
<dbReference type="InterPro" id="IPR003591">
    <property type="entry name" value="Leu-rich_rpt_typical-subtyp"/>
</dbReference>
<feature type="compositionally biased region" description="Basic and acidic residues" evidence="5">
    <location>
        <begin position="550"/>
        <end position="564"/>
    </location>
</feature>
<dbReference type="SUPFAM" id="SSF52075">
    <property type="entry name" value="Outer arm dynein light chain 1"/>
    <property type="match status" value="1"/>
</dbReference>
<evidence type="ECO:0008006" key="8">
    <source>
        <dbReference type="Google" id="ProtNLM"/>
    </source>
</evidence>
<comment type="caution">
    <text evidence="6">The sequence shown here is derived from an EMBL/GenBank/DDBJ whole genome shotgun (WGS) entry which is preliminary data.</text>
</comment>
<dbReference type="InterPro" id="IPR001611">
    <property type="entry name" value="Leu-rich_rpt"/>
</dbReference>
<feature type="region of interest" description="Disordered" evidence="5">
    <location>
        <begin position="273"/>
        <end position="300"/>
    </location>
</feature>
<keyword evidence="2" id="KW-0963">Cytoplasm</keyword>
<reference evidence="6" key="1">
    <citation type="submission" date="2020-07" db="EMBL/GenBank/DDBJ databases">
        <authorList>
            <person name="Nieuwenhuis M."/>
            <person name="Van De Peppel L.J.J."/>
        </authorList>
    </citation>
    <scope>NUCLEOTIDE SEQUENCE</scope>
    <source>
        <strain evidence="6">AP01</strain>
        <tissue evidence="6">Mycelium</tissue>
    </source>
</reference>
<feature type="compositionally biased region" description="Low complexity" evidence="5">
    <location>
        <begin position="706"/>
        <end position="719"/>
    </location>
</feature>
<name>A0A9P7KES9_9AGAR</name>
<dbReference type="AlphaFoldDB" id="A0A9P7KES9"/>
<evidence type="ECO:0000256" key="3">
    <source>
        <dbReference type="ARBA" id="ARBA00022614"/>
    </source>
</evidence>
<reference evidence="6" key="2">
    <citation type="submission" date="2021-10" db="EMBL/GenBank/DDBJ databases">
        <title>Phylogenomics reveals ancestral predisposition of the termite-cultivated fungus Termitomyces towards a domesticated lifestyle.</title>
        <authorList>
            <person name="Auxier B."/>
            <person name="Grum-Grzhimaylo A."/>
            <person name="Cardenas M.E."/>
            <person name="Lodge J.D."/>
            <person name="Laessoe T."/>
            <person name="Pedersen O."/>
            <person name="Smith M.E."/>
            <person name="Kuyper T.W."/>
            <person name="Franco-Molano E.A."/>
            <person name="Baroni T.J."/>
            <person name="Aanen D.K."/>
        </authorList>
    </citation>
    <scope>NUCLEOTIDE SEQUENCE</scope>
    <source>
        <strain evidence="6">AP01</strain>
        <tissue evidence="6">Mycelium</tissue>
    </source>
</reference>
<evidence type="ECO:0000256" key="1">
    <source>
        <dbReference type="ARBA" id="ARBA00004496"/>
    </source>
</evidence>
<keyword evidence="3" id="KW-0433">Leucine-rich repeat</keyword>
<evidence type="ECO:0000256" key="2">
    <source>
        <dbReference type="ARBA" id="ARBA00022490"/>
    </source>
</evidence>
<feature type="compositionally biased region" description="Polar residues" evidence="5">
    <location>
        <begin position="720"/>
        <end position="730"/>
    </location>
</feature>
<dbReference type="PROSITE" id="PS51450">
    <property type="entry name" value="LRR"/>
    <property type="match status" value="2"/>
</dbReference>
<feature type="compositionally biased region" description="Acidic residues" evidence="5">
    <location>
        <begin position="282"/>
        <end position="294"/>
    </location>
</feature>
<feature type="compositionally biased region" description="Polar residues" evidence="5">
    <location>
        <begin position="484"/>
        <end position="494"/>
    </location>
</feature>
<evidence type="ECO:0000256" key="5">
    <source>
        <dbReference type="SAM" id="MobiDB-lite"/>
    </source>
</evidence>
<accession>A0A9P7KES9</accession>
<proteinExistence type="predicted"/>
<comment type="subcellular location">
    <subcellularLocation>
        <location evidence="1">Cytoplasm</location>
    </subcellularLocation>
</comment>
<feature type="compositionally biased region" description="Basic and acidic residues" evidence="5">
    <location>
        <begin position="595"/>
        <end position="605"/>
    </location>
</feature>
<evidence type="ECO:0000313" key="6">
    <source>
        <dbReference type="EMBL" id="KAG5645181.1"/>
    </source>
</evidence>
<dbReference type="Proteomes" id="UP000775547">
    <property type="component" value="Unassembled WGS sequence"/>
</dbReference>
<feature type="region of interest" description="Disordered" evidence="5">
    <location>
        <begin position="653"/>
        <end position="775"/>
    </location>
</feature>
<dbReference type="SMART" id="SM00369">
    <property type="entry name" value="LRR_TYP"/>
    <property type="match status" value="3"/>
</dbReference>
<dbReference type="InterPro" id="IPR032675">
    <property type="entry name" value="LRR_dom_sf"/>
</dbReference>
<dbReference type="EMBL" id="JABCKV010000046">
    <property type="protein sequence ID" value="KAG5645181.1"/>
    <property type="molecule type" value="Genomic_DNA"/>
</dbReference>